<dbReference type="InterPro" id="IPR005913">
    <property type="entry name" value="dTDP_dehydrorham_reduct"/>
</dbReference>
<dbReference type="GO" id="GO:0019305">
    <property type="term" value="P:dTDP-rhamnose biosynthetic process"/>
    <property type="evidence" value="ECO:0007669"/>
    <property type="project" value="UniProtKB-UniPathway"/>
</dbReference>
<evidence type="ECO:0000313" key="8">
    <source>
        <dbReference type="EMBL" id="AML52489.1"/>
    </source>
</evidence>
<organism evidence="8 9">
    <name type="scientific">Falsihalocynthiibacter arcticus</name>
    <dbReference type="NCBI Taxonomy" id="1579316"/>
    <lineage>
        <taxon>Bacteria</taxon>
        <taxon>Pseudomonadati</taxon>
        <taxon>Pseudomonadota</taxon>
        <taxon>Alphaproteobacteria</taxon>
        <taxon>Rhodobacterales</taxon>
        <taxon>Roseobacteraceae</taxon>
        <taxon>Falsihalocynthiibacter</taxon>
    </lineage>
</organism>
<dbReference type="Gene3D" id="3.40.50.720">
    <property type="entry name" value="NAD(P)-binding Rossmann-like Domain"/>
    <property type="match status" value="1"/>
</dbReference>
<evidence type="ECO:0000256" key="4">
    <source>
        <dbReference type="ARBA" id="ARBA00017099"/>
    </source>
</evidence>
<evidence type="ECO:0000256" key="6">
    <source>
        <dbReference type="RuleBase" id="RU364082"/>
    </source>
</evidence>
<comment type="pathway">
    <text evidence="1 6">Carbohydrate biosynthesis; dTDP-L-rhamnose biosynthesis.</text>
</comment>
<evidence type="ECO:0000259" key="7">
    <source>
        <dbReference type="Pfam" id="PF04321"/>
    </source>
</evidence>
<dbReference type="Pfam" id="PF04321">
    <property type="entry name" value="RmlD_sub_bind"/>
    <property type="match status" value="1"/>
</dbReference>
<dbReference type="STRING" id="1579316.RC74_15500"/>
<comment type="function">
    <text evidence="6">Catalyzes the reduction of dTDP-6-deoxy-L-lyxo-4-hexulose to yield dTDP-L-rhamnose.</text>
</comment>
<protein>
    <recommendedName>
        <fullName evidence="4 6">dTDP-4-dehydrorhamnose reductase</fullName>
        <ecNumber evidence="3 6">1.1.1.133</ecNumber>
    </recommendedName>
</protein>
<comment type="cofactor">
    <cofactor evidence="6">
        <name>Mg(2+)</name>
        <dbReference type="ChEBI" id="CHEBI:18420"/>
    </cofactor>
    <text evidence="6">Binds 1 Mg(2+) ion per monomer.</text>
</comment>
<dbReference type="InterPro" id="IPR036291">
    <property type="entry name" value="NAD(P)-bd_dom_sf"/>
</dbReference>
<keyword evidence="6" id="KW-0560">Oxidoreductase</keyword>
<comment type="catalytic activity">
    <reaction evidence="5 6">
        <text>dTDP-beta-L-rhamnose + NADP(+) = dTDP-4-dehydro-beta-L-rhamnose + NADPH + H(+)</text>
        <dbReference type="Rhea" id="RHEA:21796"/>
        <dbReference type="ChEBI" id="CHEBI:15378"/>
        <dbReference type="ChEBI" id="CHEBI:57510"/>
        <dbReference type="ChEBI" id="CHEBI:57783"/>
        <dbReference type="ChEBI" id="CHEBI:58349"/>
        <dbReference type="ChEBI" id="CHEBI:62830"/>
        <dbReference type="EC" id="1.1.1.133"/>
    </reaction>
</comment>
<dbReference type="PANTHER" id="PTHR10491">
    <property type="entry name" value="DTDP-4-DEHYDRORHAMNOSE REDUCTASE"/>
    <property type="match status" value="1"/>
</dbReference>
<evidence type="ECO:0000256" key="1">
    <source>
        <dbReference type="ARBA" id="ARBA00004781"/>
    </source>
</evidence>
<dbReference type="CDD" id="cd05254">
    <property type="entry name" value="dTDP_HR_like_SDR_e"/>
    <property type="match status" value="1"/>
</dbReference>
<evidence type="ECO:0000313" key="9">
    <source>
        <dbReference type="Proteomes" id="UP000070371"/>
    </source>
</evidence>
<dbReference type="EMBL" id="CP014327">
    <property type="protein sequence ID" value="AML52489.1"/>
    <property type="molecule type" value="Genomic_DNA"/>
</dbReference>
<sequence length="279" mass="30072">MILVFGKTGQVGRELSKLAGVVCLGRDEADLSDPEGCARIIRDRAPLGVINAAAYTNVDKAEDEREIAQAINGTAAGAMAVACRDLNIPFVQISTDYIFDGAGDSPRSPEETTGPLNIYGVTKLAGEEAVRAANPIHAILRTSWVFSEHGSNFVKSMLRLGRERDSLNIVADQVGGPTAAQDIAAACFDIVQQLAQDPSKSGTYHFAGAPDVSWADFAREIFHQTGITCVVQDIPSTAYPTPAKRPKNSRMNCYDLSAFSLERPDWRASLTKTLNKLDQ</sequence>
<dbReference type="Proteomes" id="UP000070371">
    <property type="component" value="Chromosome"/>
</dbReference>
<gene>
    <name evidence="8" type="ORF">RC74_15500</name>
</gene>
<dbReference type="PANTHER" id="PTHR10491:SF4">
    <property type="entry name" value="METHIONINE ADENOSYLTRANSFERASE 2 SUBUNIT BETA"/>
    <property type="match status" value="1"/>
</dbReference>
<evidence type="ECO:0000256" key="3">
    <source>
        <dbReference type="ARBA" id="ARBA00012929"/>
    </source>
</evidence>
<dbReference type="SUPFAM" id="SSF51735">
    <property type="entry name" value="NAD(P)-binding Rossmann-fold domains"/>
    <property type="match status" value="1"/>
</dbReference>
<keyword evidence="6" id="KW-0521">NADP</keyword>
<accession>A0A126V469</accession>
<evidence type="ECO:0000256" key="2">
    <source>
        <dbReference type="ARBA" id="ARBA00010944"/>
    </source>
</evidence>
<dbReference type="KEGG" id="hat:RC74_15500"/>
<comment type="similarity">
    <text evidence="2 6">Belongs to the dTDP-4-dehydrorhamnose reductase family.</text>
</comment>
<dbReference type="UniPathway" id="UPA00124"/>
<feature type="domain" description="RmlD-like substrate binding" evidence="7">
    <location>
        <begin position="2"/>
        <end position="277"/>
    </location>
</feature>
<proteinExistence type="inferred from homology"/>
<dbReference type="InterPro" id="IPR029903">
    <property type="entry name" value="RmlD-like-bd"/>
</dbReference>
<dbReference type="AlphaFoldDB" id="A0A126V469"/>
<dbReference type="GO" id="GO:0008831">
    <property type="term" value="F:dTDP-4-dehydrorhamnose reductase activity"/>
    <property type="evidence" value="ECO:0007669"/>
    <property type="project" value="UniProtKB-EC"/>
</dbReference>
<dbReference type="NCBIfam" id="TIGR01214">
    <property type="entry name" value="rmlD"/>
    <property type="match status" value="1"/>
</dbReference>
<name>A0A126V469_9RHOB</name>
<keyword evidence="9" id="KW-1185">Reference proteome</keyword>
<reference evidence="8 9" key="1">
    <citation type="submission" date="2016-02" db="EMBL/GenBank/DDBJ databases">
        <title>Complete genome sequence of Halocynthiibacter arcticus PAMC 20958t from arctic marine sediment.</title>
        <authorList>
            <person name="Lee Y.M."/>
            <person name="Baek K."/>
            <person name="Lee H.K."/>
            <person name="Shin S.C."/>
        </authorList>
    </citation>
    <scope>NUCLEOTIDE SEQUENCE [LARGE SCALE GENOMIC DNA]</scope>
    <source>
        <strain evidence="8">PAMC 20958</strain>
    </source>
</reference>
<evidence type="ECO:0000256" key="5">
    <source>
        <dbReference type="ARBA" id="ARBA00048200"/>
    </source>
</evidence>
<dbReference type="Gene3D" id="3.90.25.10">
    <property type="entry name" value="UDP-galactose 4-epimerase, domain 1"/>
    <property type="match status" value="1"/>
</dbReference>
<dbReference type="EC" id="1.1.1.133" evidence="3 6"/>
<dbReference type="RefSeq" id="WP_039004346.1">
    <property type="nucleotide sequence ID" value="NZ_CP014327.1"/>
</dbReference>
<dbReference type="OrthoDB" id="9803892at2"/>